<dbReference type="Proteomes" id="UP000221080">
    <property type="component" value="Chromosome 20"/>
</dbReference>
<dbReference type="OrthoDB" id="8846122at2759"/>
<evidence type="ECO:0000313" key="4">
    <source>
        <dbReference type="RefSeq" id="XP_017351876.1"/>
    </source>
</evidence>
<evidence type="ECO:0000259" key="2">
    <source>
        <dbReference type="Pfam" id="PF00087"/>
    </source>
</evidence>
<evidence type="ECO:0000313" key="3">
    <source>
        <dbReference type="Proteomes" id="UP000221080"/>
    </source>
</evidence>
<dbReference type="KEGG" id="ipu:108280891"/>
<sequence>MKTLVLTLVLALMLMSGSALKCNHCISRNGVRCTTTTETCGYKQDACVSAFFVMPTSSSYFRRCISMADCFILQASSSIRARCCQTDLCN</sequence>
<keyword evidence="3" id="KW-1185">Reference proteome</keyword>
<keyword evidence="1" id="KW-0732">Signal</keyword>
<dbReference type="AlphaFoldDB" id="A0A2D0TAH3"/>
<proteinExistence type="predicted"/>
<feature type="signal peptide" evidence="1">
    <location>
        <begin position="1"/>
        <end position="19"/>
    </location>
</feature>
<feature type="chain" id="PRO_5013311189" evidence="1">
    <location>
        <begin position="20"/>
        <end position="90"/>
    </location>
</feature>
<accession>A0A2D0TAH3</accession>
<name>A0A2D0TAH3_ICTPU</name>
<dbReference type="RefSeq" id="XP_017351876.1">
    <property type="nucleotide sequence ID" value="XM_017496387.3"/>
</dbReference>
<dbReference type="Gene3D" id="2.10.60.10">
    <property type="entry name" value="CD59"/>
    <property type="match status" value="1"/>
</dbReference>
<dbReference type="GO" id="GO:0098552">
    <property type="term" value="C:side of membrane"/>
    <property type="evidence" value="ECO:0007669"/>
    <property type="project" value="UniProtKB-KW"/>
</dbReference>
<feature type="domain" description="Snake toxin/toxin-like" evidence="2">
    <location>
        <begin position="20"/>
        <end position="90"/>
    </location>
</feature>
<protein>
    <submittedName>
        <fullName evidence="4">CD59 glycoprotein</fullName>
    </submittedName>
</protein>
<dbReference type="SUPFAM" id="SSF57302">
    <property type="entry name" value="Snake toxin-like"/>
    <property type="match status" value="1"/>
</dbReference>
<dbReference type="CDD" id="cd23611">
    <property type="entry name" value="TFP_LU_ECD_THFP5"/>
    <property type="match status" value="1"/>
</dbReference>
<dbReference type="Pfam" id="PF00087">
    <property type="entry name" value="Toxin_TOLIP"/>
    <property type="match status" value="1"/>
</dbReference>
<reference evidence="4" key="2">
    <citation type="submission" date="2025-08" db="UniProtKB">
        <authorList>
            <consortium name="RefSeq"/>
        </authorList>
    </citation>
    <scope>IDENTIFICATION</scope>
    <source>
        <tissue evidence="4">Blood</tissue>
    </source>
</reference>
<dbReference type="GeneID" id="108280891"/>
<gene>
    <name evidence="4" type="primary">LOC108280891</name>
</gene>
<reference evidence="3" key="1">
    <citation type="journal article" date="2016" name="Nat. Commun.">
        <title>The channel catfish genome sequence provides insights into the evolution of scale formation in teleosts.</title>
        <authorList>
            <person name="Liu Z."/>
            <person name="Liu S."/>
            <person name="Yao J."/>
            <person name="Bao L."/>
            <person name="Zhang J."/>
            <person name="Li Y."/>
            <person name="Jiang C."/>
            <person name="Sun L."/>
            <person name="Wang R."/>
            <person name="Zhang Y."/>
            <person name="Zhou T."/>
            <person name="Zeng Q."/>
            <person name="Fu Q."/>
            <person name="Gao S."/>
            <person name="Li N."/>
            <person name="Koren S."/>
            <person name="Jiang Y."/>
            <person name="Zimin A."/>
            <person name="Xu P."/>
            <person name="Phillippy A.M."/>
            <person name="Geng X."/>
            <person name="Song L."/>
            <person name="Sun F."/>
            <person name="Li C."/>
            <person name="Wang X."/>
            <person name="Chen A."/>
            <person name="Jin Y."/>
            <person name="Yuan Z."/>
            <person name="Yang Y."/>
            <person name="Tan S."/>
            <person name="Peatman E."/>
            <person name="Lu J."/>
            <person name="Qin Z."/>
            <person name="Dunham R."/>
            <person name="Li Z."/>
            <person name="Sonstegard T."/>
            <person name="Feng J."/>
            <person name="Danzmann R.G."/>
            <person name="Schroeder S."/>
            <person name="Scheffler B."/>
            <person name="Duke M.V."/>
            <person name="Ballard L."/>
            <person name="Kucuktas H."/>
            <person name="Kaltenboeck L."/>
            <person name="Liu H."/>
            <person name="Armbruster J."/>
            <person name="Xie Y."/>
            <person name="Kirby M.L."/>
            <person name="Tian Y."/>
            <person name="Flanagan M.E."/>
            <person name="Mu W."/>
            <person name="Waldbieser G.C."/>
        </authorList>
    </citation>
    <scope>NUCLEOTIDE SEQUENCE [LARGE SCALE GENOMIC DNA]</scope>
    <source>
        <strain evidence="3">SDA103</strain>
    </source>
</reference>
<dbReference type="OMA" id="YNVFTCT"/>
<evidence type="ECO:0000256" key="1">
    <source>
        <dbReference type="SAM" id="SignalP"/>
    </source>
</evidence>
<dbReference type="InterPro" id="IPR045860">
    <property type="entry name" value="Snake_toxin-like_sf"/>
</dbReference>
<dbReference type="InterPro" id="IPR035076">
    <property type="entry name" value="Toxin/TOLIP"/>
</dbReference>
<organism evidence="3 4">
    <name type="scientific">Ictalurus punctatus</name>
    <name type="common">Channel catfish</name>
    <name type="synonym">Silurus punctatus</name>
    <dbReference type="NCBI Taxonomy" id="7998"/>
    <lineage>
        <taxon>Eukaryota</taxon>
        <taxon>Metazoa</taxon>
        <taxon>Chordata</taxon>
        <taxon>Craniata</taxon>
        <taxon>Vertebrata</taxon>
        <taxon>Euteleostomi</taxon>
        <taxon>Actinopterygii</taxon>
        <taxon>Neopterygii</taxon>
        <taxon>Teleostei</taxon>
        <taxon>Ostariophysi</taxon>
        <taxon>Siluriformes</taxon>
        <taxon>Ictaluridae</taxon>
        <taxon>Ictalurus</taxon>
    </lineage>
</organism>